<dbReference type="Gene3D" id="1.25.40.20">
    <property type="entry name" value="Ankyrin repeat-containing domain"/>
    <property type="match status" value="1"/>
</dbReference>
<dbReference type="OMA" id="TMSKMKP"/>
<evidence type="ECO:0000259" key="4">
    <source>
        <dbReference type="PROSITE" id="PS51228"/>
    </source>
</evidence>
<name>A0A061D1N3_BABBI</name>
<feature type="repeat" description="ANK" evidence="3">
    <location>
        <begin position="204"/>
        <end position="229"/>
    </location>
</feature>
<proteinExistence type="predicted"/>
<dbReference type="Proteomes" id="UP000033188">
    <property type="component" value="Chromosome 1"/>
</dbReference>
<dbReference type="SUPFAM" id="SSF47027">
    <property type="entry name" value="Acyl-CoA binding protein"/>
    <property type="match status" value="1"/>
</dbReference>
<dbReference type="RefSeq" id="XP_012766744.1">
    <property type="nucleotide sequence ID" value="XM_012911290.1"/>
</dbReference>
<dbReference type="PROSITE" id="PS50088">
    <property type="entry name" value="ANK_REPEAT"/>
    <property type="match status" value="2"/>
</dbReference>
<accession>A0A061D1N3</accession>
<dbReference type="Pfam" id="PF12796">
    <property type="entry name" value="Ank_2"/>
    <property type="match status" value="1"/>
</dbReference>
<feature type="domain" description="ACB" evidence="4">
    <location>
        <begin position="24"/>
        <end position="111"/>
    </location>
</feature>
<dbReference type="SUPFAM" id="SSF48403">
    <property type="entry name" value="Ankyrin repeat"/>
    <property type="match status" value="1"/>
</dbReference>
<sequence length="261" mass="28402">MALMRALGRVLGCLFRWRSKRSEQIAEFKECCQLVAIKRAGGQLDDDNFWVLYGFFKQTVVGDFNPKDLEDSTEADRRKWASWQKCKGMSKADAMAAYIALVRNLYGYPTNTDSMHPTMSNAVSRPKVQPDNASDADESEGLFALVADNHVGMVDLLLKANPHLVNIRSPEGLTALHIAADRGHIEVIQCLLKHGADIDAMDDNYDTPLLVAAAAGNRQAVSVLLRNGAVEYRRKSDSAEAQHTVNVPASSCGGGAAAVAP</sequence>
<evidence type="ECO:0000256" key="1">
    <source>
        <dbReference type="ARBA" id="ARBA00022737"/>
    </source>
</evidence>
<dbReference type="InterPro" id="IPR014352">
    <property type="entry name" value="FERM/acyl-CoA-bd_prot_sf"/>
</dbReference>
<dbReference type="AlphaFoldDB" id="A0A061D1N3"/>
<keyword evidence="6" id="KW-1185">Reference proteome</keyword>
<gene>
    <name evidence="5" type="ORF">BBBOND_0108560</name>
</gene>
<evidence type="ECO:0000256" key="3">
    <source>
        <dbReference type="PROSITE-ProRule" id="PRU00023"/>
    </source>
</evidence>
<organism evidence="5 6">
    <name type="scientific">Babesia bigemina</name>
    <dbReference type="NCBI Taxonomy" id="5866"/>
    <lineage>
        <taxon>Eukaryota</taxon>
        <taxon>Sar</taxon>
        <taxon>Alveolata</taxon>
        <taxon>Apicomplexa</taxon>
        <taxon>Aconoidasida</taxon>
        <taxon>Piroplasmida</taxon>
        <taxon>Babesiidae</taxon>
        <taxon>Babesia</taxon>
    </lineage>
</organism>
<dbReference type="InterPro" id="IPR036770">
    <property type="entry name" value="Ankyrin_rpt-contain_sf"/>
</dbReference>
<dbReference type="Pfam" id="PF00887">
    <property type="entry name" value="ACBP"/>
    <property type="match status" value="1"/>
</dbReference>
<dbReference type="VEuPathDB" id="PiroplasmaDB:BBBOND_0108560"/>
<dbReference type="PANTHER" id="PTHR24173">
    <property type="entry name" value="ANKYRIN REPEAT CONTAINING"/>
    <property type="match status" value="1"/>
</dbReference>
<dbReference type="STRING" id="5866.A0A061D1N3"/>
<dbReference type="InterPro" id="IPR035984">
    <property type="entry name" value="Acyl-CoA-binding_sf"/>
</dbReference>
<dbReference type="PROSITE" id="PS51228">
    <property type="entry name" value="ACB_2"/>
    <property type="match status" value="1"/>
</dbReference>
<dbReference type="InterPro" id="IPR000582">
    <property type="entry name" value="Acyl-CoA-binding_protein"/>
</dbReference>
<dbReference type="SMART" id="SM00248">
    <property type="entry name" value="ANK"/>
    <property type="match status" value="3"/>
</dbReference>
<dbReference type="OrthoDB" id="194358at2759"/>
<dbReference type="InterPro" id="IPR002110">
    <property type="entry name" value="Ankyrin_rpt"/>
</dbReference>
<dbReference type="GeneID" id="24563099"/>
<evidence type="ECO:0000313" key="6">
    <source>
        <dbReference type="Proteomes" id="UP000033188"/>
    </source>
</evidence>
<dbReference type="PANTHER" id="PTHR24173:SF74">
    <property type="entry name" value="ANKYRIN REPEAT DOMAIN-CONTAINING PROTEIN 16"/>
    <property type="match status" value="1"/>
</dbReference>
<protein>
    <submittedName>
        <fullName evidence="5">Ankyrin repeat containing protein, putative</fullName>
    </submittedName>
</protein>
<dbReference type="GO" id="GO:0000062">
    <property type="term" value="F:fatty-acyl-CoA binding"/>
    <property type="evidence" value="ECO:0007669"/>
    <property type="project" value="InterPro"/>
</dbReference>
<keyword evidence="2 3" id="KW-0040">ANK repeat</keyword>
<keyword evidence="1" id="KW-0677">Repeat</keyword>
<dbReference type="Gene3D" id="1.20.80.10">
    <property type="match status" value="1"/>
</dbReference>
<dbReference type="PROSITE" id="PS50297">
    <property type="entry name" value="ANK_REP_REGION"/>
    <property type="match status" value="2"/>
</dbReference>
<dbReference type="KEGG" id="bbig:BBBOND_0108560"/>
<evidence type="ECO:0000313" key="5">
    <source>
        <dbReference type="EMBL" id="CDR94558.1"/>
    </source>
</evidence>
<evidence type="ECO:0000256" key="2">
    <source>
        <dbReference type="ARBA" id="ARBA00023043"/>
    </source>
</evidence>
<dbReference type="PRINTS" id="PR00689">
    <property type="entry name" value="ACOABINDINGP"/>
</dbReference>
<feature type="repeat" description="ANK" evidence="3">
    <location>
        <begin position="171"/>
        <end position="203"/>
    </location>
</feature>
<reference evidence="6" key="1">
    <citation type="journal article" date="2014" name="Nucleic Acids Res.">
        <title>The evolutionary dynamics of variant antigen genes in Babesia reveal a history of genomic innovation underlying host-parasite interaction.</title>
        <authorList>
            <person name="Jackson A.P."/>
            <person name="Otto T.D."/>
            <person name="Darby A."/>
            <person name="Ramaprasad A."/>
            <person name="Xia D."/>
            <person name="Echaide I.E."/>
            <person name="Farber M."/>
            <person name="Gahlot S."/>
            <person name="Gamble J."/>
            <person name="Gupta D."/>
            <person name="Gupta Y."/>
            <person name="Jackson L."/>
            <person name="Malandrin L."/>
            <person name="Malas T.B."/>
            <person name="Moussa E."/>
            <person name="Nair M."/>
            <person name="Reid A.J."/>
            <person name="Sanders M."/>
            <person name="Sharma J."/>
            <person name="Tracey A."/>
            <person name="Quail M.A."/>
            <person name="Weir W."/>
            <person name="Wastling J.M."/>
            <person name="Hall N."/>
            <person name="Willadsen P."/>
            <person name="Lingelbach K."/>
            <person name="Shiels B."/>
            <person name="Tait A."/>
            <person name="Berriman M."/>
            <person name="Allred D.R."/>
            <person name="Pain A."/>
        </authorList>
    </citation>
    <scope>NUCLEOTIDE SEQUENCE [LARGE SCALE GENOMIC DNA]</scope>
    <source>
        <strain evidence="6">Bond</strain>
    </source>
</reference>
<dbReference type="EMBL" id="LK391707">
    <property type="protein sequence ID" value="CDR94558.1"/>
    <property type="molecule type" value="Genomic_DNA"/>
</dbReference>